<sequence>MNRREGEAVDAVAVGQGDGLEVHHLQKALSPGKPYGQVSQQPLGLLQDPIKAGEVGQGGEVSLEGSFSGQVALSQVLALQQEKDGQDEELGQGGLLMPLLWGELEPLGLKGLELVSKLRACVCLQGLRRLPHYHQGHRGQRLDP</sequence>
<proteinExistence type="predicted"/>
<evidence type="ECO:0000313" key="1">
    <source>
        <dbReference type="EMBL" id="ALJ92199.1"/>
    </source>
</evidence>
<name>A0ABM5VPS2_THEA5</name>
<evidence type="ECO:0000313" key="2">
    <source>
        <dbReference type="Proteomes" id="UP000058660"/>
    </source>
</evidence>
<geneLocation type="plasmid" evidence="1 2">
    <name>pTA14</name>
</geneLocation>
<protein>
    <submittedName>
        <fullName evidence="1">Uncharacterized protein</fullName>
    </submittedName>
</protein>
<dbReference type="EMBL" id="CP010823">
    <property type="protein sequence ID" value="ALJ92199.1"/>
    <property type="molecule type" value="Genomic_DNA"/>
</dbReference>
<gene>
    <name evidence="1" type="ORF">TO73_2611</name>
</gene>
<dbReference type="Proteomes" id="UP000058660">
    <property type="component" value="Plasmid pTA14"/>
</dbReference>
<accession>A0ABM5VPS2</accession>
<reference evidence="2" key="1">
    <citation type="journal article" date="2015" name="PLoS ONE">
        <title>Complete Genome Sequence of Thermus aquaticus Y51MC23.</title>
        <authorList>
            <person name="Brumm P.J."/>
            <person name="Monsma S."/>
            <person name="Keough B."/>
            <person name="Jasinovica S."/>
            <person name="Ferguson E."/>
            <person name="Schoenfeld T."/>
            <person name="Lodes M."/>
            <person name="Mead D.A."/>
        </authorList>
    </citation>
    <scope>NUCLEOTIDE SEQUENCE [LARGE SCALE GENOMIC DNA]</scope>
    <source>
        <plasmid evidence="2">pTA14</plasmid>
    </source>
</reference>
<organism evidence="1 2">
    <name type="scientific">Thermus aquaticus (strain ATCC BAA-2747 / Y51MC23)</name>
    <dbReference type="NCBI Taxonomy" id="498848"/>
    <lineage>
        <taxon>Bacteria</taxon>
        <taxon>Thermotogati</taxon>
        <taxon>Deinococcota</taxon>
        <taxon>Deinococci</taxon>
        <taxon>Thermales</taxon>
        <taxon>Thermaceae</taxon>
        <taxon>Thermus</taxon>
    </lineage>
</organism>
<keyword evidence="2" id="KW-1185">Reference proteome</keyword>
<keyword evidence="1" id="KW-0614">Plasmid</keyword>